<dbReference type="Gene3D" id="3.90.25.10">
    <property type="entry name" value="UDP-galactose 4-epimerase, domain 1"/>
    <property type="match status" value="1"/>
</dbReference>
<protein>
    <submittedName>
        <fullName evidence="3">3-beta hydroxysteroid dehydrogenase/isomerase family protein</fullName>
    </submittedName>
    <submittedName>
        <fullName evidence="4">SDR family NAD(P)-dependent oxidoreductase</fullName>
    </submittedName>
</protein>
<dbReference type="RefSeq" id="WP_042983189.1">
    <property type="nucleotide sequence ID" value="NZ_JMQC01000008.1"/>
</dbReference>
<evidence type="ECO:0000256" key="1">
    <source>
        <dbReference type="ARBA" id="ARBA00023027"/>
    </source>
</evidence>
<dbReference type="SUPFAM" id="SSF51735">
    <property type="entry name" value="NAD(P)-binding Rossmann-fold domains"/>
    <property type="match status" value="1"/>
</dbReference>
<dbReference type="PATRIC" id="fig|1405.8.peg.4432"/>
<feature type="domain" description="NAD-dependent epimerase/dehydratase" evidence="2">
    <location>
        <begin position="3"/>
        <end position="242"/>
    </location>
</feature>
<dbReference type="Proteomes" id="UP000264294">
    <property type="component" value="Unassembled WGS sequence"/>
</dbReference>
<dbReference type="PROSITE" id="PS00061">
    <property type="entry name" value="ADH_SHORT"/>
    <property type="match status" value="1"/>
</dbReference>
<proteinExistence type="predicted"/>
<dbReference type="Gene3D" id="3.40.50.720">
    <property type="entry name" value="NAD(P)-binding Rossmann-like Domain"/>
    <property type="match status" value="1"/>
</dbReference>
<dbReference type="InterPro" id="IPR001509">
    <property type="entry name" value="Epimerase_deHydtase"/>
</dbReference>
<evidence type="ECO:0000313" key="6">
    <source>
        <dbReference type="Proteomes" id="UP000264294"/>
    </source>
</evidence>
<dbReference type="eggNOG" id="COG0451">
    <property type="taxonomic scope" value="Bacteria"/>
</dbReference>
<evidence type="ECO:0000313" key="3">
    <source>
        <dbReference type="EMBL" id="KFN03095.1"/>
    </source>
</evidence>
<dbReference type="EMBL" id="JMQC01000008">
    <property type="protein sequence ID" value="KFN03095.1"/>
    <property type="molecule type" value="Genomic_DNA"/>
</dbReference>
<keyword evidence="3" id="KW-0413">Isomerase</keyword>
<dbReference type="InterPro" id="IPR020904">
    <property type="entry name" value="Sc_DH/Rdtase_CS"/>
</dbReference>
<reference evidence="4 6" key="2">
    <citation type="submission" date="2018-08" db="EMBL/GenBank/DDBJ databases">
        <title>Bacillus clarus sp. nov. strain PS00077A.</title>
        <authorList>
            <person name="Mendez Acevedo M."/>
            <person name="Carroll L."/>
            <person name="Mukherjee M."/>
            <person name="Wiedmann M."/>
            <person name="Kovac J."/>
        </authorList>
    </citation>
    <scope>NUCLEOTIDE SEQUENCE [LARGE SCALE GENOMIC DNA]</scope>
    <source>
        <strain evidence="4 6">PS00077A</strain>
    </source>
</reference>
<dbReference type="AlphaFoldDB" id="A0A090YYV6"/>
<dbReference type="EMBL" id="QVOD01000024">
    <property type="protein sequence ID" value="RFT65595.1"/>
    <property type="molecule type" value="Genomic_DNA"/>
</dbReference>
<name>A0A090YYV6_9BACI</name>
<evidence type="ECO:0000259" key="2">
    <source>
        <dbReference type="Pfam" id="PF01370"/>
    </source>
</evidence>
<dbReference type="PRINTS" id="PR01713">
    <property type="entry name" value="NUCEPIMERASE"/>
</dbReference>
<gene>
    <name evidence="4" type="ORF">D0U04_18440</name>
    <name evidence="3" type="ORF">DJ93_4309</name>
</gene>
<evidence type="ECO:0000313" key="5">
    <source>
        <dbReference type="Proteomes" id="UP000029389"/>
    </source>
</evidence>
<keyword evidence="6" id="KW-1185">Reference proteome</keyword>
<dbReference type="InterPro" id="IPR036291">
    <property type="entry name" value="NAD(P)-bd_dom_sf"/>
</dbReference>
<evidence type="ECO:0000313" key="4">
    <source>
        <dbReference type="EMBL" id="RFT65595.1"/>
    </source>
</evidence>
<keyword evidence="1" id="KW-0520">NAD</keyword>
<accession>A0A090YYV6</accession>
<dbReference type="Proteomes" id="UP000029389">
    <property type="component" value="Unassembled WGS sequence"/>
</dbReference>
<sequence>MKILITGGAGFIGSHLALKLLAQGKQVVLLDNFHSYYAKSRKQFQLAQVQRYGNVPFYECDILYKEDVKAVMQQEKVDGVIHLAGFPGVRPSLEMPGAYVDINIKGTSNVLTCAGEENVKHVIVASSSSVYGEQTGIPLQEEMANGRVLSPYAASKYGAESLCHAYQYMYGFQLNILRFFTVYGPWGRPDMAIASFIRKLLNEEEIVVYGKGTGRDYTYIDDITEGIALTLESNKSDVYNLGSNAPILMSELLTGLEKHFPLMRVRREAHRKGDVTSTWADISKAKEQLGYEPRVSFAEGLERTIAWAKQHPDTV</sequence>
<dbReference type="PANTHER" id="PTHR43574">
    <property type="entry name" value="EPIMERASE-RELATED"/>
    <property type="match status" value="1"/>
</dbReference>
<comment type="caution">
    <text evidence="3">The sequence shown here is derived from an EMBL/GenBank/DDBJ whole genome shotgun (WGS) entry which is preliminary data.</text>
</comment>
<dbReference type="GO" id="GO:0016853">
    <property type="term" value="F:isomerase activity"/>
    <property type="evidence" value="ECO:0007669"/>
    <property type="project" value="UniProtKB-KW"/>
</dbReference>
<reference evidence="3 5" key="1">
    <citation type="submission" date="2014-04" db="EMBL/GenBank/DDBJ databases">
        <authorList>
            <person name="Bishop-Lilly K.A."/>
            <person name="Broomall S.M."/>
            <person name="Chain P.S."/>
            <person name="Chertkov O."/>
            <person name="Coyne S.R."/>
            <person name="Daligault H.E."/>
            <person name="Davenport K.W."/>
            <person name="Erkkila T."/>
            <person name="Frey K.G."/>
            <person name="Gibbons H.S."/>
            <person name="Gu W."/>
            <person name="Jaissle J."/>
            <person name="Johnson S.L."/>
            <person name="Koroleva G.I."/>
            <person name="Ladner J.T."/>
            <person name="Lo C.-C."/>
            <person name="Minogue T.D."/>
            <person name="Munk C."/>
            <person name="Palacios G.F."/>
            <person name="Redden C.L."/>
            <person name="Rosenzweig C.N."/>
            <person name="Scholz M.B."/>
            <person name="Teshima H."/>
            <person name="Xu Y."/>
        </authorList>
    </citation>
    <scope>NUCLEOTIDE SEQUENCE [LARGE SCALE GENOMIC DNA]</scope>
    <source>
        <strain evidence="3 5">BHP</strain>
    </source>
</reference>
<dbReference type="Pfam" id="PF01370">
    <property type="entry name" value="Epimerase"/>
    <property type="match status" value="1"/>
</dbReference>
<organism evidence="3 5">
    <name type="scientific">Bacillus clarus</name>
    <dbReference type="NCBI Taxonomy" id="2338372"/>
    <lineage>
        <taxon>Bacteria</taxon>
        <taxon>Bacillati</taxon>
        <taxon>Bacillota</taxon>
        <taxon>Bacilli</taxon>
        <taxon>Bacillales</taxon>
        <taxon>Bacillaceae</taxon>
        <taxon>Bacillus</taxon>
        <taxon>Bacillus cereus group</taxon>
    </lineage>
</organism>